<evidence type="ECO:0000256" key="2">
    <source>
        <dbReference type="ARBA" id="ARBA00022475"/>
    </source>
</evidence>
<feature type="transmembrane region" description="Helical" evidence="6">
    <location>
        <begin position="131"/>
        <end position="153"/>
    </location>
</feature>
<feature type="transmembrane region" description="Helical" evidence="6">
    <location>
        <begin position="274"/>
        <end position="292"/>
    </location>
</feature>
<evidence type="ECO:0000256" key="1">
    <source>
        <dbReference type="ARBA" id="ARBA00004651"/>
    </source>
</evidence>
<dbReference type="InterPro" id="IPR043428">
    <property type="entry name" value="LivM-like"/>
</dbReference>
<evidence type="ECO:0000313" key="7">
    <source>
        <dbReference type="EMBL" id="MCI4675973.1"/>
    </source>
</evidence>
<feature type="transmembrane region" description="Helical" evidence="6">
    <location>
        <begin position="64"/>
        <end position="85"/>
    </location>
</feature>
<feature type="transmembrane region" description="Helical" evidence="6">
    <location>
        <begin position="324"/>
        <end position="347"/>
    </location>
</feature>
<comment type="caution">
    <text evidence="7">The sequence shown here is derived from an EMBL/GenBank/DDBJ whole genome shotgun (WGS) entry which is preliminary data.</text>
</comment>
<evidence type="ECO:0000313" key="8">
    <source>
        <dbReference type="Proteomes" id="UP001139068"/>
    </source>
</evidence>
<accession>A0ABS9YXL6</accession>
<dbReference type="Proteomes" id="UP001139068">
    <property type="component" value="Unassembled WGS sequence"/>
</dbReference>
<dbReference type="PANTHER" id="PTHR30482">
    <property type="entry name" value="HIGH-AFFINITY BRANCHED-CHAIN AMINO ACID TRANSPORT SYSTEM PERMEASE"/>
    <property type="match status" value="1"/>
</dbReference>
<keyword evidence="3 6" id="KW-0812">Transmembrane</keyword>
<keyword evidence="8" id="KW-1185">Reference proteome</keyword>
<feature type="transmembrane region" description="Helical" evidence="6">
    <location>
        <begin position="298"/>
        <end position="317"/>
    </location>
</feature>
<dbReference type="InterPro" id="IPR001851">
    <property type="entry name" value="ABC_transp_permease"/>
</dbReference>
<proteinExistence type="predicted"/>
<comment type="subcellular location">
    <subcellularLocation>
        <location evidence="1">Cell membrane</location>
        <topology evidence="1">Multi-pass membrane protein</topology>
    </subcellularLocation>
</comment>
<keyword evidence="5 6" id="KW-0472">Membrane</keyword>
<protein>
    <submittedName>
        <fullName evidence="7">Branched-chain amino acid ABC transporter permease</fullName>
    </submittedName>
</protein>
<evidence type="ECO:0000256" key="3">
    <source>
        <dbReference type="ARBA" id="ARBA00022692"/>
    </source>
</evidence>
<evidence type="ECO:0000256" key="6">
    <source>
        <dbReference type="SAM" id="Phobius"/>
    </source>
</evidence>
<dbReference type="RefSeq" id="WP_243072220.1">
    <property type="nucleotide sequence ID" value="NZ_JAIVFL010000001.1"/>
</dbReference>
<feature type="transmembrane region" description="Helical" evidence="6">
    <location>
        <begin position="160"/>
        <end position="178"/>
    </location>
</feature>
<feature type="transmembrane region" description="Helical" evidence="6">
    <location>
        <begin position="353"/>
        <end position="369"/>
    </location>
</feature>
<feature type="transmembrane region" description="Helical" evidence="6">
    <location>
        <begin position="38"/>
        <end position="58"/>
    </location>
</feature>
<evidence type="ECO:0000256" key="5">
    <source>
        <dbReference type="ARBA" id="ARBA00023136"/>
    </source>
</evidence>
<organism evidence="7 8">
    <name type="scientific">Candidatus Mycolicibacterium alkanivorans</name>
    <dbReference type="NCBI Taxonomy" id="2954114"/>
    <lineage>
        <taxon>Bacteria</taxon>
        <taxon>Bacillati</taxon>
        <taxon>Actinomycetota</taxon>
        <taxon>Actinomycetes</taxon>
        <taxon>Mycobacteriales</taxon>
        <taxon>Mycobacteriaceae</taxon>
        <taxon>Mycolicibacterium</taxon>
    </lineage>
</organism>
<dbReference type="PANTHER" id="PTHR30482:SF10">
    <property type="entry name" value="HIGH-AFFINITY BRANCHED-CHAIN AMINO ACID TRANSPORT PROTEIN BRAE"/>
    <property type="match status" value="1"/>
</dbReference>
<reference evidence="7" key="1">
    <citation type="journal article" date="2022" name="ISME J.">
        <title>Identification of active gaseous-alkane degraders at natural gas seeps.</title>
        <authorList>
            <person name="Farhan Ul Haque M."/>
            <person name="Hernandez M."/>
            <person name="Crombie A.T."/>
            <person name="Murrell J.C."/>
        </authorList>
    </citation>
    <scope>NUCLEOTIDE SEQUENCE</scope>
    <source>
        <strain evidence="7">ANDR5</strain>
    </source>
</reference>
<name>A0ABS9YXL6_9MYCO</name>
<dbReference type="CDD" id="cd06581">
    <property type="entry name" value="TM_PBP1_LivM_like"/>
    <property type="match status" value="1"/>
</dbReference>
<dbReference type="EMBL" id="JAIVFL010000001">
    <property type="protein sequence ID" value="MCI4675973.1"/>
    <property type="molecule type" value="Genomic_DNA"/>
</dbReference>
<sequence length="401" mass="43013">MTHREADDHTPGRWSRCLLAPGDGLREWWSGLSRVQKWGFGVIGFGLLALTPLFPPPYFNTTGISFGGTMAQFAMVAIIAIGLNVVVGQAGLLDLGYVGFYAVGAYTVALLTSPDSPWNKSSATGMFSEKWAWLSCVPIAMAATALAGLILGIPTLRLRGDYLAIVTLGFGEIIRLLADNLSDVTNGSRGLNEVAYPRIGQSDKLPEGVFSSGNSSGHANYGTWWFWLGLILMVGILLLVGNLERSRAGRAWVAIREDEDAAEVMGVNTFRFKLWAFVIGAAIGGLSGALYAGQVQYVAPPTFNIINSMLFLCAVVLGGQGNKLGVLFGAFVIVYLPNRLLGVHFLGINLGDLKYLFFGLALVVLMIFRPQGLFPVRQQLLAYGKSARKLLGAADDTKAAA</sequence>
<evidence type="ECO:0000256" key="4">
    <source>
        <dbReference type="ARBA" id="ARBA00022989"/>
    </source>
</evidence>
<feature type="transmembrane region" description="Helical" evidence="6">
    <location>
        <begin position="224"/>
        <end position="243"/>
    </location>
</feature>
<gene>
    <name evidence="7" type="ORF">K9U37_14290</name>
</gene>
<feature type="transmembrane region" description="Helical" evidence="6">
    <location>
        <begin position="92"/>
        <end position="111"/>
    </location>
</feature>
<dbReference type="Pfam" id="PF02653">
    <property type="entry name" value="BPD_transp_2"/>
    <property type="match status" value="1"/>
</dbReference>
<keyword evidence="4 6" id="KW-1133">Transmembrane helix</keyword>
<keyword evidence="2" id="KW-1003">Cell membrane</keyword>